<keyword evidence="2" id="KW-0285">Flavoprotein</keyword>
<dbReference type="EMBL" id="JBHTIT010000001">
    <property type="protein sequence ID" value="MFD0949715.1"/>
    <property type="molecule type" value="Genomic_DNA"/>
</dbReference>
<dbReference type="InterPro" id="IPR050712">
    <property type="entry name" value="NAD(P)H-dep_reductase"/>
</dbReference>
<keyword evidence="4" id="KW-0560">Oxidoreductase</keyword>
<dbReference type="InterPro" id="IPR005025">
    <property type="entry name" value="FMN_Rdtase-like_dom"/>
</dbReference>
<accession>A0ABW3HE53</accession>
<evidence type="ECO:0000256" key="1">
    <source>
        <dbReference type="ARBA" id="ARBA00001917"/>
    </source>
</evidence>
<dbReference type="GO" id="GO:0016491">
    <property type="term" value="F:oxidoreductase activity"/>
    <property type="evidence" value="ECO:0007669"/>
    <property type="project" value="UniProtKB-KW"/>
</dbReference>
<dbReference type="SUPFAM" id="SSF52218">
    <property type="entry name" value="Flavoproteins"/>
    <property type="match status" value="1"/>
</dbReference>
<dbReference type="PANTHER" id="PTHR30543">
    <property type="entry name" value="CHROMATE REDUCTASE"/>
    <property type="match status" value="1"/>
</dbReference>
<name>A0ABW3HE53_9GAMM</name>
<reference evidence="5" key="1">
    <citation type="journal article" date="2019" name="Int. J. Syst. Evol. Microbiol.">
        <title>The Global Catalogue of Microorganisms (GCM) 10K type strain sequencing project: providing services to taxonomists for standard genome sequencing and annotation.</title>
        <authorList>
            <consortium name="The Broad Institute Genomics Platform"/>
            <consortium name="The Broad Institute Genome Sequencing Center for Infectious Disease"/>
            <person name="Wu L."/>
            <person name="Ma J."/>
        </authorList>
    </citation>
    <scope>NUCLEOTIDE SEQUENCE [LARGE SCALE GENOMIC DNA]</scope>
    <source>
        <strain evidence="5">CCUG 63419</strain>
    </source>
</reference>
<dbReference type="Proteomes" id="UP001597044">
    <property type="component" value="Unassembled WGS sequence"/>
</dbReference>
<keyword evidence="2" id="KW-0288">FMN</keyword>
<comment type="cofactor">
    <cofactor evidence="1">
        <name>FMN</name>
        <dbReference type="ChEBI" id="CHEBI:58210"/>
    </cofactor>
</comment>
<feature type="domain" description="NADPH-dependent FMN reductase-like" evidence="3">
    <location>
        <begin position="4"/>
        <end position="150"/>
    </location>
</feature>
<gene>
    <name evidence="4" type="ORF">ACFQ0F_04815</name>
</gene>
<keyword evidence="5" id="KW-1185">Reference proteome</keyword>
<organism evidence="4 5">
    <name type="scientific">Paraperlucidibaca wandonensis</name>
    <dbReference type="NCBI Taxonomy" id="1268273"/>
    <lineage>
        <taxon>Bacteria</taxon>
        <taxon>Pseudomonadati</taxon>
        <taxon>Pseudomonadota</taxon>
        <taxon>Gammaproteobacteria</taxon>
        <taxon>Moraxellales</taxon>
        <taxon>Moraxellaceae</taxon>
        <taxon>Paraperlucidibaca</taxon>
    </lineage>
</organism>
<sequence length="186" mass="20523">MKAIKVLTISGSLRKASFNSMALRTAEALAPEGMSFTHADLHGLPHYDQDLRDTEIPAAVQTLDAQVRAADAVLIATPEYNYSIPGVLKDAIDWLSRMPDQPLNGKPVAIMSASMGVMGGVRAQYHLRQSLIFINAHVLNRPEIMIGSAHERFDADGKLTDAMTEKLMREQLVALAEWTNRLRADR</sequence>
<comment type="caution">
    <text evidence="4">The sequence shown here is derived from an EMBL/GenBank/DDBJ whole genome shotgun (WGS) entry which is preliminary data.</text>
</comment>
<evidence type="ECO:0000259" key="3">
    <source>
        <dbReference type="Pfam" id="PF03358"/>
    </source>
</evidence>
<evidence type="ECO:0000313" key="5">
    <source>
        <dbReference type="Proteomes" id="UP001597044"/>
    </source>
</evidence>
<dbReference type="PANTHER" id="PTHR30543:SF21">
    <property type="entry name" value="NAD(P)H-DEPENDENT FMN REDUCTASE LOT6"/>
    <property type="match status" value="1"/>
</dbReference>
<dbReference type="Gene3D" id="3.40.50.360">
    <property type="match status" value="1"/>
</dbReference>
<evidence type="ECO:0000256" key="2">
    <source>
        <dbReference type="ARBA" id="ARBA00022643"/>
    </source>
</evidence>
<dbReference type="Pfam" id="PF03358">
    <property type="entry name" value="FMN_red"/>
    <property type="match status" value="1"/>
</dbReference>
<dbReference type="InterPro" id="IPR029039">
    <property type="entry name" value="Flavoprotein-like_sf"/>
</dbReference>
<proteinExistence type="predicted"/>
<protein>
    <submittedName>
        <fullName evidence="4">NADPH-dependent FMN reductase</fullName>
        <ecNumber evidence="4">1.-.-.-</ecNumber>
    </submittedName>
</protein>
<dbReference type="EC" id="1.-.-.-" evidence="4"/>
<evidence type="ECO:0000313" key="4">
    <source>
        <dbReference type="EMBL" id="MFD0949715.1"/>
    </source>
</evidence>
<dbReference type="RefSeq" id="WP_379069654.1">
    <property type="nucleotide sequence ID" value="NZ_JBHTIT010000001.1"/>
</dbReference>